<dbReference type="GO" id="GO:0006355">
    <property type="term" value="P:regulation of DNA-templated transcription"/>
    <property type="evidence" value="ECO:0007669"/>
    <property type="project" value="InterPro"/>
</dbReference>
<dbReference type="PANTHER" id="PTHR10799">
    <property type="entry name" value="SNF2/RAD54 HELICASE FAMILY"/>
    <property type="match status" value="1"/>
</dbReference>
<feature type="region of interest" description="Disordered" evidence="9">
    <location>
        <begin position="1"/>
        <end position="82"/>
    </location>
</feature>
<keyword evidence="13" id="KW-1185">Reference proteome</keyword>
<protein>
    <submittedName>
        <fullName evidence="12">Uncharacterized protein</fullName>
    </submittedName>
</protein>
<evidence type="ECO:0000256" key="2">
    <source>
        <dbReference type="ARBA" id="ARBA00007025"/>
    </source>
</evidence>
<organism evidence="12 13">
    <name type="scientific">Coniochaeta pulveracea</name>
    <dbReference type="NCBI Taxonomy" id="177199"/>
    <lineage>
        <taxon>Eukaryota</taxon>
        <taxon>Fungi</taxon>
        <taxon>Dikarya</taxon>
        <taxon>Ascomycota</taxon>
        <taxon>Pezizomycotina</taxon>
        <taxon>Sordariomycetes</taxon>
        <taxon>Sordariomycetidae</taxon>
        <taxon>Coniochaetales</taxon>
        <taxon>Coniochaetaceae</taxon>
        <taxon>Coniochaeta</taxon>
    </lineage>
</organism>
<dbReference type="SUPFAM" id="SSF52540">
    <property type="entry name" value="P-loop containing nucleoside triphosphate hydrolases"/>
    <property type="match status" value="2"/>
</dbReference>
<dbReference type="STRING" id="177199.A0A420YH34"/>
<feature type="domain" description="Helicase ATP-binding" evidence="10">
    <location>
        <begin position="177"/>
        <end position="350"/>
    </location>
</feature>
<dbReference type="InterPro" id="IPR027417">
    <property type="entry name" value="P-loop_NTPase"/>
</dbReference>
<comment type="subcellular location">
    <subcellularLocation>
        <location evidence="1">Nucleus</location>
    </subcellularLocation>
</comment>
<evidence type="ECO:0000256" key="9">
    <source>
        <dbReference type="SAM" id="MobiDB-lite"/>
    </source>
</evidence>
<dbReference type="PROSITE" id="PS00018">
    <property type="entry name" value="EF_HAND_1"/>
    <property type="match status" value="1"/>
</dbReference>
<name>A0A420YH34_9PEZI</name>
<feature type="region of interest" description="Disordered" evidence="9">
    <location>
        <begin position="443"/>
        <end position="599"/>
    </location>
</feature>
<evidence type="ECO:0000256" key="6">
    <source>
        <dbReference type="ARBA" id="ARBA00022840"/>
    </source>
</evidence>
<feature type="domain" description="Helicase C-terminal" evidence="11">
    <location>
        <begin position="690"/>
        <end position="851"/>
    </location>
</feature>
<dbReference type="SMART" id="SM00487">
    <property type="entry name" value="DEXDc"/>
    <property type="match status" value="1"/>
</dbReference>
<dbReference type="GO" id="GO:0005524">
    <property type="term" value="F:ATP binding"/>
    <property type="evidence" value="ECO:0007669"/>
    <property type="project" value="UniProtKB-KW"/>
</dbReference>
<dbReference type="Pfam" id="PF00271">
    <property type="entry name" value="Helicase_C"/>
    <property type="match status" value="1"/>
</dbReference>
<evidence type="ECO:0000256" key="4">
    <source>
        <dbReference type="ARBA" id="ARBA00022801"/>
    </source>
</evidence>
<feature type="compositionally biased region" description="Low complexity" evidence="9">
    <location>
        <begin position="532"/>
        <end position="545"/>
    </location>
</feature>
<evidence type="ECO:0000313" key="12">
    <source>
        <dbReference type="EMBL" id="RKU47184.1"/>
    </source>
</evidence>
<dbReference type="PROSITE" id="PS51194">
    <property type="entry name" value="HELICASE_CTER"/>
    <property type="match status" value="1"/>
</dbReference>
<feature type="compositionally biased region" description="Basic and acidic residues" evidence="9">
    <location>
        <begin position="443"/>
        <end position="452"/>
    </location>
</feature>
<keyword evidence="3" id="KW-0547">Nucleotide-binding</keyword>
<dbReference type="AlphaFoldDB" id="A0A420YH34"/>
<proteinExistence type="inferred from homology"/>
<dbReference type="Proteomes" id="UP000275385">
    <property type="component" value="Unassembled WGS sequence"/>
</dbReference>
<dbReference type="InterPro" id="IPR000330">
    <property type="entry name" value="SNF2_N"/>
</dbReference>
<gene>
    <name evidence="12" type="ORF">DL546_007714</name>
</gene>
<reference evidence="12 13" key="1">
    <citation type="submission" date="2018-08" db="EMBL/GenBank/DDBJ databases">
        <title>Draft genome of the lignicolous fungus Coniochaeta pulveracea.</title>
        <authorList>
            <person name="Borstlap C.J."/>
            <person name="De Witt R.N."/>
            <person name="Botha A."/>
            <person name="Volschenk H."/>
        </authorList>
    </citation>
    <scope>NUCLEOTIDE SEQUENCE [LARGE SCALE GENOMIC DNA]</scope>
    <source>
        <strain evidence="12 13">CAB683</strain>
    </source>
</reference>
<evidence type="ECO:0000256" key="1">
    <source>
        <dbReference type="ARBA" id="ARBA00004123"/>
    </source>
</evidence>
<evidence type="ECO:0000256" key="5">
    <source>
        <dbReference type="ARBA" id="ARBA00022806"/>
    </source>
</evidence>
<dbReference type="Pfam" id="PF00176">
    <property type="entry name" value="SNF2-rel_dom"/>
    <property type="match status" value="1"/>
</dbReference>
<dbReference type="InterPro" id="IPR014001">
    <property type="entry name" value="Helicase_ATP-bd"/>
</dbReference>
<feature type="compositionally biased region" description="Polar residues" evidence="9">
    <location>
        <begin position="16"/>
        <end position="38"/>
    </location>
</feature>
<feature type="compositionally biased region" description="Low complexity" evidence="9">
    <location>
        <begin position="555"/>
        <end position="579"/>
    </location>
</feature>
<keyword evidence="5" id="KW-0347">Helicase</keyword>
<comment type="similarity">
    <text evidence="2">Belongs to the SNF2/RAD54 helicase family.</text>
</comment>
<feature type="compositionally biased region" description="Polar residues" evidence="9">
    <location>
        <begin position="503"/>
        <end position="512"/>
    </location>
</feature>
<dbReference type="SMART" id="SM00490">
    <property type="entry name" value="HELICc"/>
    <property type="match status" value="1"/>
</dbReference>
<dbReference type="PROSITE" id="PS00354">
    <property type="entry name" value="HMGI_Y"/>
    <property type="match status" value="1"/>
</dbReference>
<evidence type="ECO:0000313" key="13">
    <source>
        <dbReference type="Proteomes" id="UP000275385"/>
    </source>
</evidence>
<keyword evidence="6" id="KW-0067">ATP-binding</keyword>
<accession>A0A420YH34</accession>
<dbReference type="CDD" id="cd18793">
    <property type="entry name" value="SF2_C_SNF"/>
    <property type="match status" value="1"/>
</dbReference>
<evidence type="ECO:0000256" key="3">
    <source>
        <dbReference type="ARBA" id="ARBA00022741"/>
    </source>
</evidence>
<dbReference type="Gene3D" id="3.40.50.10810">
    <property type="entry name" value="Tandem AAA-ATPase domain"/>
    <property type="match status" value="1"/>
</dbReference>
<dbReference type="EMBL" id="QVQW01000010">
    <property type="protein sequence ID" value="RKU47184.1"/>
    <property type="molecule type" value="Genomic_DNA"/>
</dbReference>
<keyword evidence="7" id="KW-0175">Coiled coil</keyword>
<dbReference type="Gene3D" id="3.40.50.300">
    <property type="entry name" value="P-loop containing nucleotide triphosphate hydrolases"/>
    <property type="match status" value="1"/>
</dbReference>
<keyword evidence="4" id="KW-0378">Hydrolase</keyword>
<comment type="caution">
    <text evidence="12">The sequence shown here is derived from an EMBL/GenBank/DDBJ whole genome shotgun (WGS) entry which is preliminary data.</text>
</comment>
<dbReference type="InterPro" id="IPR018247">
    <property type="entry name" value="EF_Hand_1_Ca_BS"/>
</dbReference>
<dbReference type="GO" id="GO:0004386">
    <property type="term" value="F:helicase activity"/>
    <property type="evidence" value="ECO:0007669"/>
    <property type="project" value="UniProtKB-KW"/>
</dbReference>
<evidence type="ECO:0000259" key="11">
    <source>
        <dbReference type="PROSITE" id="PS51194"/>
    </source>
</evidence>
<dbReference type="GO" id="GO:0005634">
    <property type="term" value="C:nucleus"/>
    <property type="evidence" value="ECO:0007669"/>
    <property type="project" value="UniProtKB-SubCell"/>
</dbReference>
<dbReference type="InterPro" id="IPR038718">
    <property type="entry name" value="SNF2-like_sf"/>
</dbReference>
<sequence>MPATRRSARLSAVAVNATSETSEVETSAQSNTSQQADTPASSPPPEAIPEVRIEVTTEPGLTEVTEEGSLTAKEKKHQDVQNARSLTRQIATARRKRKIALSPQERAAKAGELQNLLKQSAAFSAILTKKTQVLGRVGTALDGKSLGQHDLKMAEQPKILVGGTMRDYQLEGLTWMYEICAQGMSGILADEMGLGKTVQTIALIALLREQENYLGPHLIVAPLSTISNWSNEFRHWCPSIPIVQFHGNPEERAEIARTKIFPYLKGGRPTEKFPVVITSYEMVLKERSVLGKINWEFIIVDEGHRLKNFDSMLFRELKQFQSATRLLITGTPLQNNLKELWALLNFLMPTIFKDWEAFESWFDFGDLADDEDANAFLNDDQKKDLLVKIHTVLQPMILRRVKKDVAAYLPKKREYLLHAPMTREQTDLYNVLSDRTQDTRSYLENKIVERLTRSTNSPASPGMSTTTSRNASVSPKLELGDPMELAMRPSPHKGSPKKSGSPASTVSVTNAFSKMMAPATATKRGRGRPRKSTAASAETTDTEASVKPSGKRKTATTIASPASKSAKSSRQSTPASSARRSTRRRHILRDDDPDEDDLLDDDEFEAKLLKQAAKDDAYAKLLDEPDLSPDELERTKTLELAKKEIQHKKLGNVMMQLRKVCNSPHLFYNPWPTSHDVDETLVTSSGKMLMLDRLLPTLFAKGHKVLIFSQFVEMINLIEDYCHVLRGWDTCRIVGDVAQADRAEQIERFNNDPDVKIFLLTTRAGGQGINLASADTVILFDSDWNPQQDLQAQDRAHRIGQTRPVIVFRLATKNTVEEGLLMSAEGKRRLEKLVIKKGNIQTMMGRGDDVTADELKRLLLKDGEVYKFSGHKEILSDEDLEVLCDRSDDAYEKASAGEGNASAFTVVETAAEGITTVAASQPTQNGSESASS</sequence>
<keyword evidence="8" id="KW-0539">Nucleus</keyword>
<feature type="compositionally biased region" description="Polar residues" evidence="9">
    <location>
        <begin position="453"/>
        <end position="473"/>
    </location>
</feature>
<dbReference type="FunFam" id="3.40.50.10810:FF:000015">
    <property type="entry name" value="lymphoid-specific helicase isoform X1"/>
    <property type="match status" value="1"/>
</dbReference>
<dbReference type="GO" id="GO:0016787">
    <property type="term" value="F:hydrolase activity"/>
    <property type="evidence" value="ECO:0007669"/>
    <property type="project" value="UniProtKB-KW"/>
</dbReference>
<dbReference type="InterPro" id="IPR001650">
    <property type="entry name" value="Helicase_C-like"/>
</dbReference>
<dbReference type="InterPro" id="IPR049730">
    <property type="entry name" value="SNF2/RAD54-like_C"/>
</dbReference>
<dbReference type="InterPro" id="IPR000637">
    <property type="entry name" value="HMGI/Y_DNA-bd_CS"/>
</dbReference>
<dbReference type="PROSITE" id="PS51192">
    <property type="entry name" value="HELICASE_ATP_BIND_1"/>
    <property type="match status" value="1"/>
</dbReference>
<evidence type="ECO:0000256" key="7">
    <source>
        <dbReference type="ARBA" id="ARBA00023054"/>
    </source>
</evidence>
<evidence type="ECO:0000259" key="10">
    <source>
        <dbReference type="PROSITE" id="PS51192"/>
    </source>
</evidence>
<dbReference type="OrthoDB" id="5857104at2759"/>
<evidence type="ECO:0000256" key="8">
    <source>
        <dbReference type="ARBA" id="ARBA00023242"/>
    </source>
</evidence>